<dbReference type="Pfam" id="PF07980">
    <property type="entry name" value="SusD_RagB"/>
    <property type="match status" value="1"/>
</dbReference>
<evidence type="ECO:0000313" key="8">
    <source>
        <dbReference type="Proteomes" id="UP000318833"/>
    </source>
</evidence>
<dbReference type="GO" id="GO:0009279">
    <property type="term" value="C:cell outer membrane"/>
    <property type="evidence" value="ECO:0007669"/>
    <property type="project" value="UniProtKB-SubCell"/>
</dbReference>
<evidence type="ECO:0000256" key="4">
    <source>
        <dbReference type="ARBA" id="ARBA00023136"/>
    </source>
</evidence>
<evidence type="ECO:0000256" key="1">
    <source>
        <dbReference type="ARBA" id="ARBA00004442"/>
    </source>
</evidence>
<reference evidence="7 8" key="1">
    <citation type="submission" date="2019-07" db="EMBL/GenBank/DDBJ databases">
        <title>The draft genome sequence of Aquimarina algiphila M91.</title>
        <authorList>
            <person name="Meng X."/>
        </authorList>
    </citation>
    <scope>NUCLEOTIDE SEQUENCE [LARGE SCALE GENOMIC DNA]</scope>
    <source>
        <strain evidence="7 8">M91</strain>
    </source>
</reference>
<keyword evidence="3" id="KW-0732">Signal</keyword>
<keyword evidence="4" id="KW-0472">Membrane</keyword>
<organism evidence="7 8">
    <name type="scientific">Aquimarina algiphila</name>
    <dbReference type="NCBI Taxonomy" id="2047982"/>
    <lineage>
        <taxon>Bacteria</taxon>
        <taxon>Pseudomonadati</taxon>
        <taxon>Bacteroidota</taxon>
        <taxon>Flavobacteriia</taxon>
        <taxon>Flavobacteriales</taxon>
        <taxon>Flavobacteriaceae</taxon>
        <taxon>Aquimarina</taxon>
    </lineage>
</organism>
<dbReference type="InterPro" id="IPR012944">
    <property type="entry name" value="SusD_RagB_dom"/>
</dbReference>
<comment type="subcellular location">
    <subcellularLocation>
        <location evidence="1">Cell outer membrane</location>
    </subcellularLocation>
</comment>
<comment type="caution">
    <text evidence="7">The sequence shown here is derived from an EMBL/GenBank/DDBJ whole genome shotgun (WGS) entry which is preliminary data.</text>
</comment>
<keyword evidence="8" id="KW-1185">Reference proteome</keyword>
<name>A0A554VJ10_9FLAO</name>
<keyword evidence="5" id="KW-0998">Cell outer membrane</keyword>
<dbReference type="SUPFAM" id="SSF48452">
    <property type="entry name" value="TPR-like"/>
    <property type="match status" value="1"/>
</dbReference>
<feature type="domain" description="RagB/SusD" evidence="6">
    <location>
        <begin position="277"/>
        <end position="533"/>
    </location>
</feature>
<dbReference type="EMBL" id="VLNR01000029">
    <property type="protein sequence ID" value="TSE07832.1"/>
    <property type="molecule type" value="Genomic_DNA"/>
</dbReference>
<proteinExistence type="inferred from homology"/>
<sequence length="533" mass="59036">MLDFKKIKMKKMKNIIIGLIAAFLVFGCTDLDEELNDSINSSDSSVSASDLLIGAYSSLRELQHEQDLLPAYVHSSDELIPPTRGGDWDDAGLWRDHHLHGWTNTHAHIDKTWRDLNSRAFNAQQVLCNGDGSASEIAQATFLRTFLDFFTMDLFGVVPRRACGEDLLLPPTEQLQRIEAVDVFISELEAVFNDLPSSGTPDVATQNAARMLLAKLYLNRAVYKATGADGGALEGPYSFEAADMTAVINNVNDLAGYTLEDEYFSSFISANSETSSEIIFVSQNELGGATGRINNRWHMSMHYNQQPSGWNGFVATVELYNLFEDSDVRKSSAVPGISDQFGYNAGFLIGQQSGPVDGGLVFEDLKDRQQGPLVFTEDVNLFNSNETRGIRVVKYTPNPTFTVENNSLQFANDNAPGNDYVFFRYADARLMKAEAILRGGTDTGGETALDIVNELRMMRNATALPAVTESDILDERSRELYWEGWRRNDQIRFGTFLGTWQEKGSASTAKSLLMPIPAEAISTNPNLIQNPGY</sequence>
<dbReference type="Proteomes" id="UP000318833">
    <property type="component" value="Unassembled WGS sequence"/>
</dbReference>
<evidence type="ECO:0000256" key="2">
    <source>
        <dbReference type="ARBA" id="ARBA00006275"/>
    </source>
</evidence>
<evidence type="ECO:0000259" key="6">
    <source>
        <dbReference type="Pfam" id="PF07980"/>
    </source>
</evidence>
<evidence type="ECO:0000256" key="3">
    <source>
        <dbReference type="ARBA" id="ARBA00022729"/>
    </source>
</evidence>
<dbReference type="Gene3D" id="1.25.40.390">
    <property type="match status" value="1"/>
</dbReference>
<protein>
    <submittedName>
        <fullName evidence="7">RagB/SusD family nutrient uptake outer membrane protein</fullName>
    </submittedName>
</protein>
<dbReference type="OrthoDB" id="5694214at2"/>
<comment type="similarity">
    <text evidence="2">Belongs to the SusD family.</text>
</comment>
<evidence type="ECO:0000313" key="7">
    <source>
        <dbReference type="EMBL" id="TSE07832.1"/>
    </source>
</evidence>
<dbReference type="InterPro" id="IPR011990">
    <property type="entry name" value="TPR-like_helical_dom_sf"/>
</dbReference>
<evidence type="ECO:0000256" key="5">
    <source>
        <dbReference type="ARBA" id="ARBA00023237"/>
    </source>
</evidence>
<dbReference type="PROSITE" id="PS51257">
    <property type="entry name" value="PROKAR_LIPOPROTEIN"/>
    <property type="match status" value="1"/>
</dbReference>
<dbReference type="AlphaFoldDB" id="A0A554VJ10"/>
<gene>
    <name evidence="7" type="ORF">FOF46_14865</name>
</gene>
<accession>A0A554VJ10</accession>